<name>A0A381UUR9_9ZZZZ</name>
<gene>
    <name evidence="1" type="ORF">METZ01_LOCUS83941</name>
</gene>
<proteinExistence type="predicted"/>
<organism evidence="1">
    <name type="scientific">marine metagenome</name>
    <dbReference type="NCBI Taxonomy" id="408172"/>
    <lineage>
        <taxon>unclassified sequences</taxon>
        <taxon>metagenomes</taxon>
        <taxon>ecological metagenomes</taxon>
    </lineage>
</organism>
<accession>A0A381UUR9</accession>
<reference evidence="1" key="1">
    <citation type="submission" date="2018-05" db="EMBL/GenBank/DDBJ databases">
        <authorList>
            <person name="Lanie J.A."/>
            <person name="Ng W.-L."/>
            <person name="Kazmierczak K.M."/>
            <person name="Andrzejewski T.M."/>
            <person name="Davidsen T.M."/>
            <person name="Wayne K.J."/>
            <person name="Tettelin H."/>
            <person name="Glass J.I."/>
            <person name="Rusch D."/>
            <person name="Podicherti R."/>
            <person name="Tsui H.-C.T."/>
            <person name="Winkler M.E."/>
        </authorList>
    </citation>
    <scope>NUCLEOTIDE SEQUENCE</scope>
</reference>
<dbReference type="EMBL" id="UINC01007041">
    <property type="protein sequence ID" value="SVA31087.1"/>
    <property type="molecule type" value="Genomic_DNA"/>
</dbReference>
<dbReference type="AlphaFoldDB" id="A0A381UUR9"/>
<evidence type="ECO:0000313" key="1">
    <source>
        <dbReference type="EMBL" id="SVA31087.1"/>
    </source>
</evidence>
<sequence length="140" mass="15830">MKFFLKLVVVLLSVAVVYMVLTLGLSELGGEIATLVRPEPEGSSKNIRVWIVDSDGNSWIEHGDNESFWIKQLGENSKLSLIREGKENKYLASADKESHDFYHNLRREKYAFADKMLDILTFGATSKDNCPGIPIRLELL</sequence>
<evidence type="ECO:0008006" key="2">
    <source>
        <dbReference type="Google" id="ProtNLM"/>
    </source>
</evidence>
<protein>
    <recommendedName>
        <fullName evidence="2">DUF385 domain-containing protein</fullName>
    </recommendedName>
</protein>